<evidence type="ECO:0000256" key="2">
    <source>
        <dbReference type="SAM" id="Phobius"/>
    </source>
</evidence>
<dbReference type="Proteomes" id="UP000054248">
    <property type="component" value="Unassembled WGS sequence"/>
</dbReference>
<feature type="region of interest" description="Disordered" evidence="1">
    <location>
        <begin position="1"/>
        <end position="28"/>
    </location>
</feature>
<keyword evidence="2" id="KW-0812">Transmembrane</keyword>
<keyword evidence="4" id="KW-1185">Reference proteome</keyword>
<gene>
    <name evidence="3" type="ORF">M407DRAFT_18016</name>
</gene>
<reference evidence="3 4" key="1">
    <citation type="submission" date="2014-04" db="EMBL/GenBank/DDBJ databases">
        <authorList>
            <consortium name="DOE Joint Genome Institute"/>
            <person name="Kuo A."/>
            <person name="Girlanda M."/>
            <person name="Perotto S."/>
            <person name="Kohler A."/>
            <person name="Nagy L.G."/>
            <person name="Floudas D."/>
            <person name="Copeland A."/>
            <person name="Barry K.W."/>
            <person name="Cichocki N."/>
            <person name="Veneault-Fourrey C."/>
            <person name="LaButti K."/>
            <person name="Lindquist E.A."/>
            <person name="Lipzen A."/>
            <person name="Lundell T."/>
            <person name="Morin E."/>
            <person name="Murat C."/>
            <person name="Sun H."/>
            <person name="Tunlid A."/>
            <person name="Henrissat B."/>
            <person name="Grigoriev I.V."/>
            <person name="Hibbett D.S."/>
            <person name="Martin F."/>
            <person name="Nordberg H.P."/>
            <person name="Cantor M.N."/>
            <person name="Hua S.X."/>
        </authorList>
    </citation>
    <scope>NUCLEOTIDE SEQUENCE [LARGE SCALE GENOMIC DNA]</scope>
    <source>
        <strain evidence="3 4">MUT 4182</strain>
    </source>
</reference>
<dbReference type="AlphaFoldDB" id="A0A0C3QWD0"/>
<keyword evidence="2" id="KW-0472">Membrane</keyword>
<sequence>MYDATTKPQLLRPSAINTLSSSSSSPAVTQEAVAVSHKSPNVGAIVGEAIAGVVVLAVLIGCCYFKFCRGKRRAGGTSERHEHKEGEKSNPEP</sequence>
<dbReference type="HOGENOM" id="CLU_2401309_0_0_1"/>
<proteinExistence type="predicted"/>
<accession>A0A0C3QWD0</accession>
<reference evidence="4" key="2">
    <citation type="submission" date="2015-01" db="EMBL/GenBank/DDBJ databases">
        <title>Evolutionary Origins and Diversification of the Mycorrhizal Mutualists.</title>
        <authorList>
            <consortium name="DOE Joint Genome Institute"/>
            <consortium name="Mycorrhizal Genomics Consortium"/>
            <person name="Kohler A."/>
            <person name="Kuo A."/>
            <person name="Nagy L.G."/>
            <person name="Floudas D."/>
            <person name="Copeland A."/>
            <person name="Barry K.W."/>
            <person name="Cichocki N."/>
            <person name="Veneault-Fourrey C."/>
            <person name="LaButti K."/>
            <person name="Lindquist E.A."/>
            <person name="Lipzen A."/>
            <person name="Lundell T."/>
            <person name="Morin E."/>
            <person name="Murat C."/>
            <person name="Riley R."/>
            <person name="Ohm R."/>
            <person name="Sun H."/>
            <person name="Tunlid A."/>
            <person name="Henrissat B."/>
            <person name="Grigoriev I.V."/>
            <person name="Hibbett D.S."/>
            <person name="Martin F."/>
        </authorList>
    </citation>
    <scope>NUCLEOTIDE SEQUENCE [LARGE SCALE GENOMIC DNA]</scope>
    <source>
        <strain evidence="4">MUT 4182</strain>
    </source>
</reference>
<feature type="region of interest" description="Disordered" evidence="1">
    <location>
        <begin position="73"/>
        <end position="93"/>
    </location>
</feature>
<feature type="compositionally biased region" description="Basic and acidic residues" evidence="1">
    <location>
        <begin position="78"/>
        <end position="93"/>
    </location>
</feature>
<name>A0A0C3QWD0_9AGAM</name>
<evidence type="ECO:0000313" key="4">
    <source>
        <dbReference type="Proteomes" id="UP000054248"/>
    </source>
</evidence>
<protein>
    <submittedName>
        <fullName evidence="3">Uncharacterized protein</fullName>
    </submittedName>
</protein>
<dbReference type="EMBL" id="KN822950">
    <property type="protein sequence ID" value="KIO33154.1"/>
    <property type="molecule type" value="Genomic_DNA"/>
</dbReference>
<evidence type="ECO:0000256" key="1">
    <source>
        <dbReference type="SAM" id="MobiDB-lite"/>
    </source>
</evidence>
<evidence type="ECO:0000313" key="3">
    <source>
        <dbReference type="EMBL" id="KIO33154.1"/>
    </source>
</evidence>
<keyword evidence="2" id="KW-1133">Transmembrane helix</keyword>
<organism evidence="3 4">
    <name type="scientific">Tulasnella calospora MUT 4182</name>
    <dbReference type="NCBI Taxonomy" id="1051891"/>
    <lineage>
        <taxon>Eukaryota</taxon>
        <taxon>Fungi</taxon>
        <taxon>Dikarya</taxon>
        <taxon>Basidiomycota</taxon>
        <taxon>Agaricomycotina</taxon>
        <taxon>Agaricomycetes</taxon>
        <taxon>Cantharellales</taxon>
        <taxon>Tulasnellaceae</taxon>
        <taxon>Tulasnella</taxon>
    </lineage>
</organism>
<feature type="transmembrane region" description="Helical" evidence="2">
    <location>
        <begin position="42"/>
        <end position="65"/>
    </location>
</feature>